<dbReference type="Proteomes" id="UP000886845">
    <property type="component" value="Unassembled WGS sequence"/>
</dbReference>
<dbReference type="GO" id="GO:0016491">
    <property type="term" value="F:oxidoreductase activity"/>
    <property type="evidence" value="ECO:0007669"/>
    <property type="project" value="UniProtKB-KW"/>
</dbReference>
<accession>A0A9D1T2P4</accession>
<dbReference type="PANTHER" id="PTHR43391">
    <property type="entry name" value="RETINOL DEHYDROGENASE-RELATED"/>
    <property type="match status" value="1"/>
</dbReference>
<proteinExistence type="inferred from homology"/>
<evidence type="ECO:0000256" key="2">
    <source>
        <dbReference type="ARBA" id="ARBA00023002"/>
    </source>
</evidence>
<evidence type="ECO:0000313" key="3">
    <source>
        <dbReference type="EMBL" id="HIV09206.1"/>
    </source>
</evidence>
<gene>
    <name evidence="3" type="ORF">IAC79_03740</name>
</gene>
<dbReference type="InterPro" id="IPR036291">
    <property type="entry name" value="NAD(P)-bd_dom_sf"/>
</dbReference>
<evidence type="ECO:0000256" key="1">
    <source>
        <dbReference type="ARBA" id="ARBA00006484"/>
    </source>
</evidence>
<organism evidence="3 4">
    <name type="scientific">Candidatus Spyradenecus faecavium</name>
    <dbReference type="NCBI Taxonomy" id="2840947"/>
    <lineage>
        <taxon>Bacteria</taxon>
        <taxon>Pseudomonadati</taxon>
        <taxon>Lentisphaerota</taxon>
        <taxon>Lentisphaeria</taxon>
        <taxon>Lentisphaerales</taxon>
        <taxon>Lentisphaeraceae</taxon>
        <taxon>Lentisphaeraceae incertae sedis</taxon>
        <taxon>Candidatus Spyradenecus</taxon>
    </lineage>
</organism>
<dbReference type="InterPro" id="IPR002347">
    <property type="entry name" value="SDR_fam"/>
</dbReference>
<dbReference type="EMBL" id="DVOR01000119">
    <property type="protein sequence ID" value="HIV09206.1"/>
    <property type="molecule type" value="Genomic_DNA"/>
</dbReference>
<reference evidence="3" key="1">
    <citation type="submission" date="2020-10" db="EMBL/GenBank/DDBJ databases">
        <authorList>
            <person name="Gilroy R."/>
        </authorList>
    </citation>
    <scope>NUCLEOTIDE SEQUENCE</scope>
    <source>
        <strain evidence="3">35461</strain>
    </source>
</reference>
<evidence type="ECO:0000313" key="4">
    <source>
        <dbReference type="Proteomes" id="UP000886845"/>
    </source>
</evidence>
<dbReference type="SUPFAM" id="SSF51735">
    <property type="entry name" value="NAD(P)-binding Rossmann-fold domains"/>
    <property type="match status" value="1"/>
</dbReference>
<comment type="similarity">
    <text evidence="1">Belongs to the short-chain dehydrogenases/reductases (SDR) family.</text>
</comment>
<name>A0A9D1T2P4_9BACT</name>
<sequence length="223" mass="24522">MRRMLVIGATSGIGRALVEAARARGYEAVAAGRRVNLLAEIGGETLELDATAPDALGKIEAVGADTVVFNAGFGQRSETPDWALTEQTLRLNVLAFERVAQWALTRCETFAATASVAGLRGLERTNGYSASKAYMITALEGYRRLARHGGFRCRYVTLLPGFVDTEMGKASDFWKCSTSEAAFCILRALERGRRVAYVTPRWRWIGVLMRLMPRALFERIPLG</sequence>
<protein>
    <submittedName>
        <fullName evidence="3">SDR family NAD(P)-dependent oxidoreductase</fullName>
    </submittedName>
</protein>
<comment type="caution">
    <text evidence="3">The sequence shown here is derived from an EMBL/GenBank/DDBJ whole genome shotgun (WGS) entry which is preliminary data.</text>
</comment>
<keyword evidence="2" id="KW-0560">Oxidoreductase</keyword>
<dbReference type="AlphaFoldDB" id="A0A9D1T2P4"/>
<dbReference type="Pfam" id="PF00106">
    <property type="entry name" value="adh_short"/>
    <property type="match status" value="1"/>
</dbReference>
<dbReference type="PRINTS" id="PR00081">
    <property type="entry name" value="GDHRDH"/>
</dbReference>
<dbReference type="PANTHER" id="PTHR43391:SF94">
    <property type="entry name" value="OXIDOREDUCTASE-RELATED"/>
    <property type="match status" value="1"/>
</dbReference>
<dbReference type="Gene3D" id="3.40.50.720">
    <property type="entry name" value="NAD(P)-binding Rossmann-like Domain"/>
    <property type="match status" value="1"/>
</dbReference>
<reference evidence="3" key="2">
    <citation type="journal article" date="2021" name="PeerJ">
        <title>Extensive microbial diversity within the chicken gut microbiome revealed by metagenomics and culture.</title>
        <authorList>
            <person name="Gilroy R."/>
            <person name="Ravi A."/>
            <person name="Getino M."/>
            <person name="Pursley I."/>
            <person name="Horton D.L."/>
            <person name="Alikhan N.F."/>
            <person name="Baker D."/>
            <person name="Gharbi K."/>
            <person name="Hall N."/>
            <person name="Watson M."/>
            <person name="Adriaenssens E.M."/>
            <person name="Foster-Nyarko E."/>
            <person name="Jarju S."/>
            <person name="Secka A."/>
            <person name="Antonio M."/>
            <person name="Oren A."/>
            <person name="Chaudhuri R.R."/>
            <person name="La Ragione R."/>
            <person name="Hildebrand F."/>
            <person name="Pallen M.J."/>
        </authorList>
    </citation>
    <scope>NUCLEOTIDE SEQUENCE</scope>
    <source>
        <strain evidence="3">35461</strain>
    </source>
</reference>